<dbReference type="EMBL" id="PKPP01001556">
    <property type="protein sequence ID" value="PWA81727.1"/>
    <property type="molecule type" value="Genomic_DNA"/>
</dbReference>
<keyword evidence="2" id="KW-0808">Transferase</keyword>
<dbReference type="Proteomes" id="UP000245207">
    <property type="component" value="Unassembled WGS sequence"/>
</dbReference>
<dbReference type="AlphaFoldDB" id="A0A2U1P7N4"/>
<comment type="caution">
    <text evidence="2">The sequence shown here is derived from an EMBL/GenBank/DDBJ whole genome shotgun (WGS) entry which is preliminary data.</text>
</comment>
<evidence type="ECO:0000313" key="3">
    <source>
        <dbReference type="Proteomes" id="UP000245207"/>
    </source>
</evidence>
<dbReference type="GO" id="GO:0035251">
    <property type="term" value="F:UDP-glucosyltransferase activity"/>
    <property type="evidence" value="ECO:0007669"/>
    <property type="project" value="TreeGrafter"/>
</dbReference>
<dbReference type="Gene3D" id="3.40.50.2000">
    <property type="entry name" value="Glycogen Phosphorylase B"/>
    <property type="match status" value="1"/>
</dbReference>
<keyword evidence="3" id="KW-1185">Reference proteome</keyword>
<sequence length="155" mass="17468">MENDVYILMESGSWPFVNKARGPNGTTAQAPGYTTPMIEMAKLLAQQQNVKVTIVTTLTLKPQPSCILSDKYMLRSADTVAKYKIPRIVFDGMSCFKQLCTHHLYASVMLYEIPDSEPFVLSGLPDRIEITKDQLPHEFNHSFEGNRVKSLRNGD</sequence>
<gene>
    <name evidence="2" type="ORF">CTI12_AA185250</name>
</gene>
<accession>A0A2U1P7N4</accession>
<evidence type="ECO:0000256" key="1">
    <source>
        <dbReference type="ARBA" id="ARBA00009995"/>
    </source>
</evidence>
<dbReference type="OrthoDB" id="5835829at2759"/>
<protein>
    <submittedName>
        <fullName evidence="2">UDP-glucuronosyl/UDP-glucosyltransferase</fullName>
    </submittedName>
</protein>
<proteinExistence type="inferred from homology"/>
<dbReference type="PANTHER" id="PTHR48047:SF182">
    <property type="entry name" value="GLYCOSYLTRANSFERASE"/>
    <property type="match status" value="1"/>
</dbReference>
<evidence type="ECO:0000313" key="2">
    <source>
        <dbReference type="EMBL" id="PWA81727.1"/>
    </source>
</evidence>
<dbReference type="PANTHER" id="PTHR48047">
    <property type="entry name" value="GLYCOSYLTRANSFERASE"/>
    <property type="match status" value="1"/>
</dbReference>
<organism evidence="2 3">
    <name type="scientific">Artemisia annua</name>
    <name type="common">Sweet wormwood</name>
    <dbReference type="NCBI Taxonomy" id="35608"/>
    <lineage>
        <taxon>Eukaryota</taxon>
        <taxon>Viridiplantae</taxon>
        <taxon>Streptophyta</taxon>
        <taxon>Embryophyta</taxon>
        <taxon>Tracheophyta</taxon>
        <taxon>Spermatophyta</taxon>
        <taxon>Magnoliopsida</taxon>
        <taxon>eudicotyledons</taxon>
        <taxon>Gunneridae</taxon>
        <taxon>Pentapetalae</taxon>
        <taxon>asterids</taxon>
        <taxon>campanulids</taxon>
        <taxon>Asterales</taxon>
        <taxon>Asteraceae</taxon>
        <taxon>Asteroideae</taxon>
        <taxon>Anthemideae</taxon>
        <taxon>Artemisiinae</taxon>
        <taxon>Artemisia</taxon>
    </lineage>
</organism>
<reference evidence="2 3" key="1">
    <citation type="journal article" date="2018" name="Mol. Plant">
        <title>The genome of Artemisia annua provides insight into the evolution of Asteraceae family and artemisinin biosynthesis.</title>
        <authorList>
            <person name="Shen Q."/>
            <person name="Zhang L."/>
            <person name="Liao Z."/>
            <person name="Wang S."/>
            <person name="Yan T."/>
            <person name="Shi P."/>
            <person name="Liu M."/>
            <person name="Fu X."/>
            <person name="Pan Q."/>
            <person name="Wang Y."/>
            <person name="Lv Z."/>
            <person name="Lu X."/>
            <person name="Zhang F."/>
            <person name="Jiang W."/>
            <person name="Ma Y."/>
            <person name="Chen M."/>
            <person name="Hao X."/>
            <person name="Li L."/>
            <person name="Tang Y."/>
            <person name="Lv G."/>
            <person name="Zhou Y."/>
            <person name="Sun X."/>
            <person name="Brodelius P.E."/>
            <person name="Rose J.K.C."/>
            <person name="Tang K."/>
        </authorList>
    </citation>
    <scope>NUCLEOTIDE SEQUENCE [LARGE SCALE GENOMIC DNA]</scope>
    <source>
        <strain evidence="3">cv. Huhao1</strain>
        <tissue evidence="2">Leaf</tissue>
    </source>
</reference>
<comment type="similarity">
    <text evidence="1">Belongs to the UDP-glycosyltransferase family.</text>
</comment>
<dbReference type="SUPFAM" id="SSF53756">
    <property type="entry name" value="UDP-Glycosyltransferase/glycogen phosphorylase"/>
    <property type="match status" value="1"/>
</dbReference>
<name>A0A2U1P7N4_ARTAN</name>
<dbReference type="STRING" id="35608.A0A2U1P7N4"/>